<feature type="domain" description="Reverse transcriptase" evidence="2">
    <location>
        <begin position="47"/>
        <end position="282"/>
    </location>
</feature>
<dbReference type="SUPFAM" id="SSF56672">
    <property type="entry name" value="DNA/RNA polymerases"/>
    <property type="match status" value="1"/>
</dbReference>
<reference evidence="3 4" key="1">
    <citation type="submission" date="2019-08" db="EMBL/GenBank/DDBJ databases">
        <authorList>
            <person name="Peeters C."/>
        </authorList>
    </citation>
    <scope>NUCLEOTIDE SEQUENCE [LARGE SCALE GENOMIC DNA]</scope>
    <source>
        <strain evidence="3 4">LMG 20602</strain>
    </source>
</reference>
<dbReference type="InterPro" id="IPR000477">
    <property type="entry name" value="RT_dom"/>
</dbReference>
<proteinExistence type="inferred from homology"/>
<dbReference type="Pfam" id="PF00078">
    <property type="entry name" value="RVT_1"/>
    <property type="match status" value="1"/>
</dbReference>
<sequence length="530" mass="61032">MQMPLTLTDAALDWALEHARTYKDTDIFPSIFEFDAIADSWGTVKAAIQATDVSEWRVRPFRRCLVPKHRFGFRISTQLDPLDFIVLTALVREVGHRLEAQRIPQADDIVHSYRFAPEADGRMFSEKYSYRAFQQASHDICEQIAPSHVVIADIADFFPRLYTHRIDNALDSALGLGHMHAKALKGLIGHWAGAYSYGIPVGSAASRLIAEVTIADIDQLLLSEGIRYVRYSDDFRIFCNSEAEAYKCLTILARSLLDNHGLTLQQNKTKIVPVENFRRDYLRENERRELDTLSERFYELLTEIGIDDSYEEIDYDALPEEYQSAIDQLNLEGILQEQINAEEPDLSLLKFLLRRLGQLGDTEAIDLIFDNFGKFVPVIRETIEYLLRLDGMPAPRKAELGEQLINIVKDDASTASHLEYSRMYLLLPFALDGEWNSDDQYVKLYNDTPDEFSSRELLLAMGRSKKDFWFRSRKQYLHELQPWLRRAFIYGASCLPADEYKHWIRGIDGQLDDVERSIANWAKKNPIGRA</sequence>
<dbReference type="EMBL" id="CABPRV010000017">
    <property type="protein sequence ID" value="VVE55493.1"/>
    <property type="molecule type" value="Genomic_DNA"/>
</dbReference>
<evidence type="ECO:0000313" key="3">
    <source>
        <dbReference type="EMBL" id="VVE55493.1"/>
    </source>
</evidence>
<dbReference type="Proteomes" id="UP000366065">
    <property type="component" value="Unassembled WGS sequence"/>
</dbReference>
<dbReference type="InterPro" id="IPR043502">
    <property type="entry name" value="DNA/RNA_pol_sf"/>
</dbReference>
<accession>A0ABY6WCF7</accession>
<organism evidence="3 4">
    <name type="scientific">Pandoraea capi</name>
    <dbReference type="NCBI Taxonomy" id="2508286"/>
    <lineage>
        <taxon>Bacteria</taxon>
        <taxon>Pseudomonadati</taxon>
        <taxon>Pseudomonadota</taxon>
        <taxon>Betaproteobacteria</taxon>
        <taxon>Burkholderiales</taxon>
        <taxon>Burkholderiaceae</taxon>
        <taxon>Pandoraea</taxon>
    </lineage>
</organism>
<dbReference type="GO" id="GO:0016787">
    <property type="term" value="F:hydrolase activity"/>
    <property type="evidence" value="ECO:0007669"/>
    <property type="project" value="UniProtKB-KW"/>
</dbReference>
<dbReference type="PROSITE" id="PS50878">
    <property type="entry name" value="RT_POL"/>
    <property type="match status" value="1"/>
</dbReference>
<protein>
    <submittedName>
        <fullName evidence="3">Alpha/beta hydrolase</fullName>
    </submittedName>
</protein>
<evidence type="ECO:0000313" key="4">
    <source>
        <dbReference type="Proteomes" id="UP000366065"/>
    </source>
</evidence>
<evidence type="ECO:0000256" key="1">
    <source>
        <dbReference type="ARBA" id="ARBA00034120"/>
    </source>
</evidence>
<evidence type="ECO:0000259" key="2">
    <source>
        <dbReference type="PROSITE" id="PS50878"/>
    </source>
</evidence>
<comment type="caution">
    <text evidence="3">The sequence shown here is derived from an EMBL/GenBank/DDBJ whole genome shotgun (WGS) entry which is preliminary data.</text>
</comment>
<keyword evidence="3" id="KW-0378">Hydrolase</keyword>
<dbReference type="PANTHER" id="PTHR34047">
    <property type="entry name" value="NUCLEAR INTRON MATURASE 1, MITOCHONDRIAL-RELATED"/>
    <property type="match status" value="1"/>
</dbReference>
<dbReference type="InterPro" id="IPR051083">
    <property type="entry name" value="GrpII_Intron_Splice-Mob/Def"/>
</dbReference>
<gene>
    <name evidence="3" type="ORF">PCA20602_05023</name>
</gene>
<comment type="similarity">
    <text evidence="1">Belongs to the bacterial reverse transcriptase family.</text>
</comment>
<keyword evidence="4" id="KW-1185">Reference proteome</keyword>
<name>A0ABY6WCF7_9BURK</name>
<dbReference type="CDD" id="cd01646">
    <property type="entry name" value="RT_Bac_retron_I"/>
    <property type="match status" value="1"/>
</dbReference>
<dbReference type="PANTHER" id="PTHR34047:SF8">
    <property type="entry name" value="PROTEIN YKFC"/>
    <property type="match status" value="1"/>
</dbReference>